<keyword evidence="1" id="KW-0812">Transmembrane</keyword>
<dbReference type="PANTHER" id="PTHR34978">
    <property type="entry name" value="POSSIBLE SENSOR-TRANSDUCER PROTEIN BLAR"/>
    <property type="match status" value="1"/>
</dbReference>
<proteinExistence type="predicted"/>
<dbReference type="InterPro" id="IPR052173">
    <property type="entry name" value="Beta-lactam_resp_regulator"/>
</dbReference>
<feature type="transmembrane region" description="Helical" evidence="1">
    <location>
        <begin position="99"/>
        <end position="120"/>
    </location>
</feature>
<keyword evidence="1" id="KW-1133">Transmembrane helix</keyword>
<evidence type="ECO:0000313" key="4">
    <source>
        <dbReference type="Proteomes" id="UP000288587"/>
    </source>
</evidence>
<dbReference type="Pfam" id="PF05569">
    <property type="entry name" value="Peptidase_M56"/>
    <property type="match status" value="1"/>
</dbReference>
<sequence>MTEPLTWFWGLTALTSGGVTAVALLRPALGRWAGAEARYALWFLVPVLLLAVGLARALPQAPVVWQVELPEAAWSAPLGLPTAAQRGSPKAEGPQSPRVQALLLGTWAVGAMTLCLVLTVQHRRFVQRPLPAGASAALQGAWRPRVRLPADFRARFAPAERRLVLLHERVHAERGDTRWTVLALGLLVLQWFNPLAWWAMRRWRQDMELAADAVVLRRRPQALPTYRAALLRAQNLGPAPLSVSPCATHPLIERIAMLPAHLHRPRRPGWVALLLASVAGVALAVQPQPAPPVPPLPMAEAAKVAPVAPSPAAVPAVHAVPAAPPAVVHAAPPAAPEVPMAEKHSAAPEAVGYSKLRMDVAVTVNGQRLPPMLLLQTFNEVRPYPFTAEDGAGVRLLASGRPYTGDAVKGQDLILLEFVMLDAKTGALLAKPRIVTKDGTMAMIERGEEGGEMLRIEVLPRFVQTRLHDTTGALAELKREIEAGQAPALHFKP</sequence>
<evidence type="ECO:0000313" key="3">
    <source>
        <dbReference type="EMBL" id="RVT87877.1"/>
    </source>
</evidence>
<organism evidence="3 4">
    <name type="scientific">Inhella crocodyli</name>
    <dbReference type="NCBI Taxonomy" id="2499851"/>
    <lineage>
        <taxon>Bacteria</taxon>
        <taxon>Pseudomonadati</taxon>
        <taxon>Pseudomonadota</taxon>
        <taxon>Betaproteobacteria</taxon>
        <taxon>Burkholderiales</taxon>
        <taxon>Sphaerotilaceae</taxon>
        <taxon>Inhella</taxon>
    </lineage>
</organism>
<keyword evidence="1" id="KW-0472">Membrane</keyword>
<dbReference type="PANTHER" id="PTHR34978:SF3">
    <property type="entry name" value="SLR0241 PROTEIN"/>
    <property type="match status" value="1"/>
</dbReference>
<dbReference type="OrthoDB" id="1628901at2"/>
<dbReference type="AlphaFoldDB" id="A0A437LR31"/>
<dbReference type="InterPro" id="IPR008756">
    <property type="entry name" value="Peptidase_M56"/>
</dbReference>
<dbReference type="CDD" id="cd07341">
    <property type="entry name" value="M56_BlaR1_MecR1_like"/>
    <property type="match status" value="1"/>
</dbReference>
<feature type="transmembrane region" description="Helical" evidence="1">
    <location>
        <begin position="37"/>
        <end position="58"/>
    </location>
</feature>
<keyword evidence="4" id="KW-1185">Reference proteome</keyword>
<gene>
    <name evidence="3" type="ORF">EOD73_02335</name>
</gene>
<dbReference type="EMBL" id="SACM01000001">
    <property type="protein sequence ID" value="RVT87877.1"/>
    <property type="molecule type" value="Genomic_DNA"/>
</dbReference>
<dbReference type="RefSeq" id="WP_127680492.1">
    <property type="nucleotide sequence ID" value="NZ_SACM01000001.1"/>
</dbReference>
<comment type="caution">
    <text evidence="3">The sequence shown here is derived from an EMBL/GenBank/DDBJ whole genome shotgun (WGS) entry which is preliminary data.</text>
</comment>
<accession>A0A437LR31</accession>
<feature type="domain" description="Peptidase M56" evidence="2">
    <location>
        <begin position="138"/>
        <end position="258"/>
    </location>
</feature>
<protein>
    <recommendedName>
        <fullName evidence="2">Peptidase M56 domain-containing protein</fullName>
    </recommendedName>
</protein>
<reference evidence="3 4" key="1">
    <citation type="submission" date="2019-01" db="EMBL/GenBank/DDBJ databases">
        <authorList>
            <person name="Chen W.-M."/>
        </authorList>
    </citation>
    <scope>NUCLEOTIDE SEQUENCE [LARGE SCALE GENOMIC DNA]</scope>
    <source>
        <strain evidence="3 4">CCP-18</strain>
    </source>
</reference>
<evidence type="ECO:0000256" key="1">
    <source>
        <dbReference type="SAM" id="Phobius"/>
    </source>
</evidence>
<dbReference type="Proteomes" id="UP000288587">
    <property type="component" value="Unassembled WGS sequence"/>
</dbReference>
<feature type="transmembrane region" description="Helical" evidence="1">
    <location>
        <begin position="6"/>
        <end position="25"/>
    </location>
</feature>
<name>A0A437LR31_9BURK</name>
<feature type="transmembrane region" description="Helical" evidence="1">
    <location>
        <begin position="179"/>
        <end position="200"/>
    </location>
</feature>
<evidence type="ECO:0000259" key="2">
    <source>
        <dbReference type="Pfam" id="PF05569"/>
    </source>
</evidence>